<evidence type="ECO:0000256" key="12">
    <source>
        <dbReference type="ARBA" id="ARBA00023242"/>
    </source>
</evidence>
<keyword evidence="11 14" id="KW-0472">Membrane</keyword>
<evidence type="ECO:0008006" key="17">
    <source>
        <dbReference type="Google" id="ProtNLM"/>
    </source>
</evidence>
<keyword evidence="8 14" id="KW-1133">Transmembrane helix</keyword>
<comment type="subcellular location">
    <subcellularLocation>
        <location evidence="1">Nucleus membrane</location>
        <topology evidence="1">Multi-pass membrane protein</topology>
    </subcellularLocation>
    <subcellularLocation>
        <location evidence="2">Nucleus</location>
        <location evidence="2">Nuclear pore complex</location>
    </subcellularLocation>
</comment>
<dbReference type="InterPro" id="IPR019049">
    <property type="entry name" value="Nucleoporin_prot_Ndc1/Nup"/>
</dbReference>
<dbReference type="GO" id="GO:0015031">
    <property type="term" value="P:protein transport"/>
    <property type="evidence" value="ECO:0007669"/>
    <property type="project" value="UniProtKB-KW"/>
</dbReference>
<dbReference type="GO" id="GO:0051028">
    <property type="term" value="P:mRNA transport"/>
    <property type="evidence" value="ECO:0007669"/>
    <property type="project" value="UniProtKB-KW"/>
</dbReference>
<evidence type="ECO:0000313" key="16">
    <source>
        <dbReference type="Proteomes" id="UP000005220"/>
    </source>
</evidence>
<feature type="transmembrane region" description="Helical" evidence="14">
    <location>
        <begin position="226"/>
        <end position="248"/>
    </location>
</feature>
<evidence type="ECO:0000256" key="2">
    <source>
        <dbReference type="ARBA" id="ARBA00004567"/>
    </source>
</evidence>
<name>H2AT55_KAZAF</name>
<feature type="transmembrane region" description="Helical" evidence="14">
    <location>
        <begin position="113"/>
        <end position="134"/>
    </location>
</feature>
<dbReference type="GO" id="GO:0017056">
    <property type="term" value="F:structural constituent of nuclear pore"/>
    <property type="evidence" value="ECO:0007669"/>
    <property type="project" value="EnsemblFungi"/>
</dbReference>
<keyword evidence="7" id="KW-0653">Protein transport</keyword>
<evidence type="ECO:0000256" key="10">
    <source>
        <dbReference type="ARBA" id="ARBA00023132"/>
    </source>
</evidence>
<proteinExistence type="inferred from homology"/>
<evidence type="ECO:0000256" key="1">
    <source>
        <dbReference type="ARBA" id="ARBA00004232"/>
    </source>
</evidence>
<keyword evidence="4" id="KW-0813">Transport</keyword>
<dbReference type="HOGENOM" id="CLU_028040_0_0_1"/>
<dbReference type="Pfam" id="PF09531">
    <property type="entry name" value="Ndc1_Nup"/>
    <property type="match status" value="1"/>
</dbReference>
<dbReference type="eggNOG" id="ENOG502RZSR">
    <property type="taxonomic scope" value="Eukaryota"/>
</dbReference>
<protein>
    <recommendedName>
        <fullName evidence="17">Nucleoporin NDC1</fullName>
    </recommendedName>
</protein>
<dbReference type="EMBL" id="HE650823">
    <property type="protein sequence ID" value="CCF57555.1"/>
    <property type="molecule type" value="Genomic_DNA"/>
</dbReference>
<dbReference type="GO" id="GO:0006999">
    <property type="term" value="P:nuclear pore organization"/>
    <property type="evidence" value="ECO:0007669"/>
    <property type="project" value="EnsemblFungi"/>
</dbReference>
<evidence type="ECO:0000256" key="6">
    <source>
        <dbReference type="ARBA" id="ARBA00022816"/>
    </source>
</evidence>
<comment type="similarity">
    <text evidence="3">Belongs to the NDC1 family.</text>
</comment>
<feature type="transmembrane region" description="Helical" evidence="14">
    <location>
        <begin position="55"/>
        <end position="77"/>
    </location>
</feature>
<dbReference type="GO" id="GO:0070631">
    <property type="term" value="P:spindle pole body localization"/>
    <property type="evidence" value="ECO:0007669"/>
    <property type="project" value="TreeGrafter"/>
</dbReference>
<dbReference type="FunCoup" id="H2AT55">
    <property type="interactions" value="184"/>
</dbReference>
<keyword evidence="10" id="KW-0906">Nuclear pore complex</keyword>
<dbReference type="GO" id="GO:0005816">
    <property type="term" value="C:spindle pole body"/>
    <property type="evidence" value="ECO:0007669"/>
    <property type="project" value="EnsemblFungi"/>
</dbReference>
<evidence type="ECO:0000256" key="13">
    <source>
        <dbReference type="SAM" id="MobiDB-lite"/>
    </source>
</evidence>
<evidence type="ECO:0000256" key="11">
    <source>
        <dbReference type="ARBA" id="ARBA00023136"/>
    </source>
</evidence>
<feature type="transmembrane region" description="Helical" evidence="14">
    <location>
        <begin position="193"/>
        <end position="219"/>
    </location>
</feature>
<dbReference type="STRING" id="1071382.H2AT55"/>
<keyword evidence="12" id="KW-0539">Nucleus</keyword>
<dbReference type="RefSeq" id="XP_003956690.1">
    <property type="nucleotide sequence ID" value="XM_003956641.1"/>
</dbReference>
<dbReference type="InParanoid" id="H2AT55"/>
<sequence length="608" mass="68794">MLETPTISNSKHSYNVIFSDICKTRFNHMVTRLFLTTSVLQSVIITLLSKGNSSALELLLMFLPKVLLVYSVSIFMIITRKNYLHIDSLGYTSLFTQIIGQILSVRFFVYETLYSFCSFLVAFVVSDCFGMSAISQEYAEFYRIYVWIAIPTIYTLQHVIFDLDKLFFSLDSQYQPPQTYIATNLSKGVMKCLILSLLLIFISPFIFGFLTTTWFIGIFPLLKLSMLAFCIFINFEFINVAFTAHMSIGCLHKGKPISALSSTPIETLITGLSSKKPFTKLTAFQELSYRATSSDPSLRLLIYNNPYRNVNIWKSILRECLSVIQESNDAVNNYLRTLQKSMETTSSLEKAKKVNYNPAADNEGLFGNEPITISTNNVTHIPGSAPQSNYDTSSGSVSHKISLREENVLLKRNRFKHDNTPGLTDHYHTYNESLITHDTKLFAFVRELFNKLKNSITSFFFPSTVDAKDQISSLSIFEAWYLSKSRQAERLVPLSIIHAESIVSLMGFLINAIDESPKGSVVASVGEVLKYLERSVAILGKFNEWNPDGKSTANSLNVISILYESSISAFLEIVLKYNVLLNEVYLDEDVIKLSKWVLDMCSNEDPVN</sequence>
<dbReference type="AlphaFoldDB" id="H2AT55"/>
<gene>
    <name evidence="15" type="primary">KAFR0C05640</name>
    <name evidence="15" type="ORF">KAFR_0C05640</name>
</gene>
<evidence type="ECO:0000256" key="3">
    <source>
        <dbReference type="ARBA" id="ARBA00005760"/>
    </source>
</evidence>
<evidence type="ECO:0000256" key="8">
    <source>
        <dbReference type="ARBA" id="ARBA00022989"/>
    </source>
</evidence>
<dbReference type="GO" id="GO:0106166">
    <property type="term" value="F:spindle pole body-nuclear membrane anchor activity"/>
    <property type="evidence" value="ECO:0007669"/>
    <property type="project" value="TreeGrafter"/>
</dbReference>
<dbReference type="GO" id="GO:0030474">
    <property type="term" value="P:spindle pole body duplication"/>
    <property type="evidence" value="ECO:0007669"/>
    <property type="project" value="EnsemblFungi"/>
</dbReference>
<reference evidence="15 16" key="1">
    <citation type="journal article" date="2011" name="Proc. Natl. Acad. Sci. U.S.A.">
        <title>Evolutionary erosion of yeast sex chromosomes by mating-type switching accidents.</title>
        <authorList>
            <person name="Gordon J.L."/>
            <person name="Armisen D."/>
            <person name="Proux-Wera E."/>
            <person name="Oheigeartaigh S.S."/>
            <person name="Byrne K.P."/>
            <person name="Wolfe K.H."/>
        </authorList>
    </citation>
    <scope>NUCLEOTIDE SEQUENCE [LARGE SCALE GENOMIC DNA]</scope>
    <source>
        <strain evidence="16">ATCC 22294 / BCRC 22015 / CBS 2517 / CECT 1963 / NBRC 1671 / NRRL Y-8276</strain>
    </source>
</reference>
<evidence type="ECO:0000313" key="15">
    <source>
        <dbReference type="EMBL" id="CCF57555.1"/>
    </source>
</evidence>
<evidence type="ECO:0000256" key="9">
    <source>
        <dbReference type="ARBA" id="ARBA00023010"/>
    </source>
</evidence>
<feature type="transmembrane region" description="Helical" evidence="14">
    <location>
        <begin position="141"/>
        <end position="161"/>
    </location>
</feature>
<dbReference type="GO" id="GO:0070762">
    <property type="term" value="C:nuclear pore transmembrane ring"/>
    <property type="evidence" value="ECO:0007669"/>
    <property type="project" value="EnsemblFungi"/>
</dbReference>
<evidence type="ECO:0000256" key="14">
    <source>
        <dbReference type="SAM" id="Phobius"/>
    </source>
</evidence>
<dbReference type="PANTHER" id="PTHR13269">
    <property type="entry name" value="NUCLEOPORIN NDC1"/>
    <property type="match status" value="1"/>
</dbReference>
<keyword evidence="16" id="KW-1185">Reference proteome</keyword>
<dbReference type="KEGG" id="kaf:KAFR_0C05640"/>
<organism evidence="15 16">
    <name type="scientific">Kazachstania africana (strain ATCC 22294 / BCRC 22015 / CBS 2517 / CECT 1963 / NBRC 1671 / NRRL Y-8276)</name>
    <name type="common">Yeast</name>
    <name type="synonym">Kluyveromyces africanus</name>
    <dbReference type="NCBI Taxonomy" id="1071382"/>
    <lineage>
        <taxon>Eukaryota</taxon>
        <taxon>Fungi</taxon>
        <taxon>Dikarya</taxon>
        <taxon>Ascomycota</taxon>
        <taxon>Saccharomycotina</taxon>
        <taxon>Saccharomycetes</taxon>
        <taxon>Saccharomycetales</taxon>
        <taxon>Saccharomycetaceae</taxon>
        <taxon>Kazachstania</taxon>
    </lineage>
</organism>
<keyword evidence="6" id="KW-0509">mRNA transport</keyword>
<accession>H2AT55</accession>
<dbReference type="OrthoDB" id="67850at2759"/>
<feature type="transmembrane region" description="Helical" evidence="14">
    <location>
        <begin position="33"/>
        <end position="49"/>
    </location>
</feature>
<dbReference type="GeneID" id="13885473"/>
<evidence type="ECO:0000256" key="5">
    <source>
        <dbReference type="ARBA" id="ARBA00022692"/>
    </source>
</evidence>
<dbReference type="Proteomes" id="UP000005220">
    <property type="component" value="Chromosome 3"/>
</dbReference>
<evidence type="ECO:0000256" key="7">
    <source>
        <dbReference type="ARBA" id="ARBA00022927"/>
    </source>
</evidence>
<dbReference type="PANTHER" id="PTHR13269:SF6">
    <property type="entry name" value="NUCLEOPORIN NDC1"/>
    <property type="match status" value="1"/>
</dbReference>
<keyword evidence="9" id="KW-0811">Translocation</keyword>
<feature type="region of interest" description="Disordered" evidence="13">
    <location>
        <begin position="377"/>
        <end position="396"/>
    </location>
</feature>
<dbReference type="GO" id="GO:0031965">
    <property type="term" value="C:nuclear membrane"/>
    <property type="evidence" value="ECO:0007669"/>
    <property type="project" value="UniProtKB-SubCell"/>
</dbReference>
<keyword evidence="5 14" id="KW-0812">Transmembrane</keyword>
<evidence type="ECO:0000256" key="4">
    <source>
        <dbReference type="ARBA" id="ARBA00022448"/>
    </source>
</evidence>